<dbReference type="InterPro" id="IPR002035">
    <property type="entry name" value="VWF_A"/>
</dbReference>
<dbReference type="PROSITE" id="PS50234">
    <property type="entry name" value="VWFA"/>
    <property type="match status" value="1"/>
</dbReference>
<dbReference type="EMBL" id="LSRP01000074">
    <property type="protein sequence ID" value="OJF98739.1"/>
    <property type="molecule type" value="Genomic_DNA"/>
</dbReference>
<dbReference type="RefSeq" id="WP_071832379.1">
    <property type="nucleotide sequence ID" value="NZ_LSRP01000074.1"/>
</dbReference>
<dbReference type="Proteomes" id="UP000182661">
    <property type="component" value="Unassembled WGS sequence"/>
</dbReference>
<evidence type="ECO:0000313" key="5">
    <source>
        <dbReference type="Proteomes" id="UP000182661"/>
    </source>
</evidence>
<comment type="caution">
    <text evidence="3">The sequence shown here is derived from an EMBL/GenBank/DDBJ whole genome shotgun (WGS) entry which is preliminary data.</text>
</comment>
<gene>
    <name evidence="3" type="ORF">AX760_01490</name>
    <name evidence="4" type="ORF">AX760_02320</name>
</gene>
<feature type="chain" id="PRO_5033514542" description="VWFA domain-containing protein" evidence="1">
    <location>
        <begin position="22"/>
        <end position="554"/>
    </location>
</feature>
<dbReference type="PANTHER" id="PTHR10579:SF43">
    <property type="entry name" value="ZINC FINGER (C3HC4-TYPE RING FINGER) FAMILY PROTEIN"/>
    <property type="match status" value="1"/>
</dbReference>
<dbReference type="OrthoDB" id="9783818at2"/>
<dbReference type="Pfam" id="PF13519">
    <property type="entry name" value="VWA_2"/>
    <property type="match status" value="1"/>
</dbReference>
<dbReference type="Gene3D" id="3.40.50.410">
    <property type="entry name" value="von Willebrand factor, type A domain"/>
    <property type="match status" value="1"/>
</dbReference>
<dbReference type="EMBL" id="LSRP01000074">
    <property type="protein sequence ID" value="OJF98873.1"/>
    <property type="molecule type" value="Genomic_DNA"/>
</dbReference>
<dbReference type="InterPro" id="IPR051266">
    <property type="entry name" value="CLCR"/>
</dbReference>
<dbReference type="PANTHER" id="PTHR10579">
    <property type="entry name" value="CALCIUM-ACTIVATED CHLORIDE CHANNEL REGULATOR"/>
    <property type="match status" value="1"/>
</dbReference>
<name>A0A657LUE4_9HYPH</name>
<evidence type="ECO:0000313" key="4">
    <source>
        <dbReference type="EMBL" id="OJF98873.1"/>
    </source>
</evidence>
<dbReference type="SMART" id="SM00327">
    <property type="entry name" value="VWA"/>
    <property type="match status" value="1"/>
</dbReference>
<dbReference type="SUPFAM" id="SSF53300">
    <property type="entry name" value="vWA-like"/>
    <property type="match status" value="1"/>
</dbReference>
<dbReference type="AlphaFoldDB" id="A0A657LUE4"/>
<organism evidence="3 5">
    <name type="scientific">Pararhizobium antarcticum</name>
    <dbReference type="NCBI Taxonomy" id="1798805"/>
    <lineage>
        <taxon>Bacteria</taxon>
        <taxon>Pseudomonadati</taxon>
        <taxon>Pseudomonadota</taxon>
        <taxon>Alphaproteobacteria</taxon>
        <taxon>Hyphomicrobiales</taxon>
        <taxon>Rhizobiaceae</taxon>
        <taxon>Rhizobium/Agrobacterium group</taxon>
        <taxon>Pararhizobium</taxon>
    </lineage>
</organism>
<evidence type="ECO:0000259" key="2">
    <source>
        <dbReference type="PROSITE" id="PS50234"/>
    </source>
</evidence>
<keyword evidence="1" id="KW-0732">Signal</keyword>
<evidence type="ECO:0000313" key="3">
    <source>
        <dbReference type="EMBL" id="OJF98739.1"/>
    </source>
</evidence>
<accession>A0A657LUE4</accession>
<sequence>MRLSSIVALCLAILVPTTLQAAERTIVVLDASGSMWGQIDGRSKIEIARETLGTVLQSVPKETELGLMVYGHRDKGSCSDIELVVPAAAGSEKEIADFVNTITPRGKTPLTQAVREAAEALKYTEEKATVVLVTDGLETCEADPCALARELESKGVDFTTHVVGFGLTAEEGKQVACLAEGTGGQYFQASDAGQLVAALAATVAAPPVVKPQTEMVETVEPVQLEYNALFDSTLSEGGPSLGDINDVQWKIFKAGASGEPEGDYIALEYKGAYSASYPAGQYVAEAILNGSIERRAPFEIKDGEAAKPLVNFDAGYVIITPKRTPQDTAADDNAAVLIGFGDYSTTFYGTAKFYASAGSVSLKGTIGPATTEDAVTVKAGETVEHDLVIGSGVIDNKAIYSDGGLAVESSSVFFEIVSATKNINGERQRFGSTYGTGTKLDTPTGDFILVAKLGEVQGETPFSIKAGERKDVTVNLNGGVLAITAPGADKIEILSAKKDIQGNQAVIVTVYAVDYTETLPPGDYIVRASYKSDLAPKEMPAAVKAAERTEVAVQ</sequence>
<evidence type="ECO:0000256" key="1">
    <source>
        <dbReference type="SAM" id="SignalP"/>
    </source>
</evidence>
<dbReference type="InterPro" id="IPR036465">
    <property type="entry name" value="vWFA_dom_sf"/>
</dbReference>
<protein>
    <recommendedName>
        <fullName evidence="2">VWFA domain-containing protein</fullName>
    </recommendedName>
</protein>
<feature type="domain" description="VWFA" evidence="2">
    <location>
        <begin position="24"/>
        <end position="203"/>
    </location>
</feature>
<reference evidence="3 5" key="1">
    <citation type="submission" date="2016-02" db="EMBL/GenBank/DDBJ databases">
        <title>Genome sequencing of a beta-galactosidase producing bacteria Rhizobium sp. 59.</title>
        <authorList>
            <person name="Wang D."/>
            <person name="Kot W."/>
            <person name="Qin Y."/>
            <person name="Hansen L."/>
            <person name="Naqvi K."/>
            <person name="Rensing C."/>
        </authorList>
    </citation>
    <scope>NUCLEOTIDE SEQUENCE [LARGE SCALE GENOMIC DNA]</scope>
    <source>
        <strain evidence="3 5">59</strain>
    </source>
</reference>
<feature type="signal peptide" evidence="1">
    <location>
        <begin position="1"/>
        <end position="21"/>
    </location>
</feature>
<keyword evidence="5" id="KW-1185">Reference proteome</keyword>
<proteinExistence type="predicted"/>